<evidence type="ECO:0000256" key="1">
    <source>
        <dbReference type="ARBA" id="ARBA00004141"/>
    </source>
</evidence>
<protein>
    <recommendedName>
        <fullName evidence="9">Transmembrane protein 256 homolog</fullName>
    </recommendedName>
</protein>
<evidence type="ECO:0000256" key="2">
    <source>
        <dbReference type="ARBA" id="ARBA00006208"/>
    </source>
</evidence>
<comment type="subcellular location">
    <subcellularLocation>
        <location evidence="1">Membrane</location>
        <topology evidence="1">Multi-pass membrane protein</topology>
    </subcellularLocation>
</comment>
<feature type="transmembrane region" description="Helical" evidence="6">
    <location>
        <begin position="50"/>
        <end position="71"/>
    </location>
</feature>
<keyword evidence="3 6" id="KW-0812">Transmembrane</keyword>
<evidence type="ECO:0000256" key="6">
    <source>
        <dbReference type="SAM" id="Phobius"/>
    </source>
</evidence>
<sequence length="152" mass="15978">MVYIPYVNEVLSAAVGPIKSILSSDKAVTVVQSSVEAVSTSSSAMSLVRIAGLSGALSVLAGAYGAHGFSVDREKDKRVFQTGAYYHLIHSVALIGTTHAARPHLTATLFLAGMTMFCGSCYYVALTGDNRFSKIAPVGGMTLIVGWLSFIL</sequence>
<keyword evidence="5 6" id="KW-0472">Membrane</keyword>
<evidence type="ECO:0000313" key="7">
    <source>
        <dbReference type="EMBL" id="CAL5132906.1"/>
    </source>
</evidence>
<evidence type="ECO:0000313" key="8">
    <source>
        <dbReference type="Proteomes" id="UP001497525"/>
    </source>
</evidence>
<evidence type="ECO:0000256" key="3">
    <source>
        <dbReference type="ARBA" id="ARBA00022692"/>
    </source>
</evidence>
<dbReference type="AlphaFoldDB" id="A0AAV2T7V0"/>
<dbReference type="PANTHER" id="PTHR43461">
    <property type="entry name" value="TRANSMEMBRANE PROTEIN 256"/>
    <property type="match status" value="1"/>
</dbReference>
<reference evidence="7" key="1">
    <citation type="submission" date="2024-06" db="EMBL/GenBank/DDBJ databases">
        <authorList>
            <person name="Liu X."/>
            <person name="Lenzi L."/>
            <person name="Haldenby T S."/>
            <person name="Uol C."/>
        </authorList>
    </citation>
    <scope>NUCLEOTIDE SEQUENCE</scope>
</reference>
<keyword evidence="4 6" id="KW-1133">Transmembrane helix</keyword>
<dbReference type="InterPro" id="IPR006696">
    <property type="entry name" value="DUF423"/>
</dbReference>
<feature type="transmembrane region" description="Helical" evidence="6">
    <location>
        <begin position="132"/>
        <end position="151"/>
    </location>
</feature>
<dbReference type="Proteomes" id="UP001497525">
    <property type="component" value="Unassembled WGS sequence"/>
</dbReference>
<dbReference type="GO" id="GO:0016020">
    <property type="term" value="C:membrane"/>
    <property type="evidence" value="ECO:0007669"/>
    <property type="project" value="UniProtKB-SubCell"/>
</dbReference>
<accession>A0AAV2T7V0</accession>
<dbReference type="EMBL" id="CAXLJL010000145">
    <property type="protein sequence ID" value="CAL5132906.1"/>
    <property type="molecule type" value="Genomic_DNA"/>
</dbReference>
<evidence type="ECO:0000256" key="5">
    <source>
        <dbReference type="ARBA" id="ARBA00023136"/>
    </source>
</evidence>
<gene>
    <name evidence="7" type="ORF">CDAUBV1_LOCUS5789</name>
</gene>
<feature type="transmembrane region" description="Helical" evidence="6">
    <location>
        <begin position="107"/>
        <end position="125"/>
    </location>
</feature>
<evidence type="ECO:0008006" key="9">
    <source>
        <dbReference type="Google" id="ProtNLM"/>
    </source>
</evidence>
<name>A0AAV2T7V0_CALDB</name>
<organism evidence="7 8">
    <name type="scientific">Calicophoron daubneyi</name>
    <name type="common">Rumen fluke</name>
    <name type="synonym">Paramphistomum daubneyi</name>
    <dbReference type="NCBI Taxonomy" id="300641"/>
    <lineage>
        <taxon>Eukaryota</taxon>
        <taxon>Metazoa</taxon>
        <taxon>Spiralia</taxon>
        <taxon>Lophotrochozoa</taxon>
        <taxon>Platyhelminthes</taxon>
        <taxon>Trematoda</taxon>
        <taxon>Digenea</taxon>
        <taxon>Plagiorchiida</taxon>
        <taxon>Pronocephalata</taxon>
        <taxon>Paramphistomoidea</taxon>
        <taxon>Paramphistomidae</taxon>
        <taxon>Calicophoron</taxon>
    </lineage>
</organism>
<feature type="transmembrane region" description="Helical" evidence="6">
    <location>
        <begin position="83"/>
        <end position="101"/>
    </location>
</feature>
<evidence type="ECO:0000256" key="4">
    <source>
        <dbReference type="ARBA" id="ARBA00022989"/>
    </source>
</evidence>
<dbReference type="Pfam" id="PF04241">
    <property type="entry name" value="DUF423"/>
    <property type="match status" value="1"/>
</dbReference>
<dbReference type="PANTHER" id="PTHR43461:SF1">
    <property type="entry name" value="TRANSMEMBRANE PROTEIN 256"/>
    <property type="match status" value="1"/>
</dbReference>
<comment type="similarity">
    <text evidence="2">Belongs to the TMEM256 family.</text>
</comment>
<proteinExistence type="inferred from homology"/>
<comment type="caution">
    <text evidence="7">The sequence shown here is derived from an EMBL/GenBank/DDBJ whole genome shotgun (WGS) entry which is preliminary data.</text>
</comment>